<dbReference type="PANTHER" id="PTHR39160">
    <property type="entry name" value="CELL WALL-BINDING PROTEIN YOCH"/>
    <property type="match status" value="1"/>
</dbReference>
<dbReference type="PANTHER" id="PTHR39160:SF4">
    <property type="entry name" value="RESUSCITATION-PROMOTING FACTOR RPFB"/>
    <property type="match status" value="1"/>
</dbReference>
<feature type="compositionally biased region" description="Polar residues" evidence="2">
    <location>
        <begin position="290"/>
        <end position="305"/>
    </location>
</feature>
<dbReference type="InterPro" id="IPR007137">
    <property type="entry name" value="DUF348"/>
</dbReference>
<dbReference type="CDD" id="cd22786">
    <property type="entry name" value="DPBB_YuiC-like"/>
    <property type="match status" value="1"/>
</dbReference>
<dbReference type="Pfam" id="PF03990">
    <property type="entry name" value="DUF348"/>
    <property type="match status" value="3"/>
</dbReference>
<proteinExistence type="predicted"/>
<accession>A0A940X111</accession>
<dbReference type="GO" id="GO:0009254">
    <property type="term" value="P:peptidoglycan turnover"/>
    <property type="evidence" value="ECO:0007669"/>
    <property type="project" value="InterPro"/>
</dbReference>
<dbReference type="EMBL" id="JAGKSQ010000014">
    <property type="protein sequence ID" value="MBP3953496.1"/>
    <property type="molecule type" value="Genomic_DNA"/>
</dbReference>
<evidence type="ECO:0000259" key="4">
    <source>
        <dbReference type="PROSITE" id="PS51109"/>
    </source>
</evidence>
<keyword evidence="3" id="KW-0812">Transmembrane</keyword>
<dbReference type="Proteomes" id="UP000678228">
    <property type="component" value="Unassembled WGS sequence"/>
</dbReference>
<protein>
    <submittedName>
        <fullName evidence="5">DUF348 domain-containing protein</fullName>
    </submittedName>
</protein>
<dbReference type="RefSeq" id="WP_210599348.1">
    <property type="nucleotide sequence ID" value="NZ_JAGKSQ010000014.1"/>
</dbReference>
<keyword evidence="3" id="KW-1133">Transmembrane helix</keyword>
<dbReference type="Pfam" id="PF07501">
    <property type="entry name" value="G5"/>
    <property type="match status" value="1"/>
</dbReference>
<dbReference type="SUPFAM" id="SSF50685">
    <property type="entry name" value="Barwin-like endoglucanases"/>
    <property type="match status" value="1"/>
</dbReference>
<dbReference type="Pfam" id="PF06725">
    <property type="entry name" value="3D"/>
    <property type="match status" value="1"/>
</dbReference>
<name>A0A940X111_9BACI</name>
<evidence type="ECO:0000313" key="5">
    <source>
        <dbReference type="EMBL" id="MBP3953496.1"/>
    </source>
</evidence>
<evidence type="ECO:0000256" key="1">
    <source>
        <dbReference type="ARBA" id="ARBA00022729"/>
    </source>
</evidence>
<feature type="transmembrane region" description="Helical" evidence="3">
    <location>
        <begin position="18"/>
        <end position="37"/>
    </location>
</feature>
<evidence type="ECO:0000313" key="6">
    <source>
        <dbReference type="Proteomes" id="UP000678228"/>
    </source>
</evidence>
<organism evidence="5 6">
    <name type="scientific">Halalkalibacter suaedae</name>
    <dbReference type="NCBI Taxonomy" id="2822140"/>
    <lineage>
        <taxon>Bacteria</taxon>
        <taxon>Bacillati</taxon>
        <taxon>Bacillota</taxon>
        <taxon>Bacilli</taxon>
        <taxon>Bacillales</taxon>
        <taxon>Bacillaceae</taxon>
        <taxon>Halalkalibacter</taxon>
    </lineage>
</organism>
<keyword evidence="1" id="KW-0732">Signal</keyword>
<dbReference type="PROSITE" id="PS51109">
    <property type="entry name" value="G5"/>
    <property type="match status" value="1"/>
</dbReference>
<feature type="region of interest" description="Disordered" evidence="2">
    <location>
        <begin position="286"/>
        <end position="309"/>
    </location>
</feature>
<dbReference type="InterPro" id="IPR051933">
    <property type="entry name" value="Resuscitation_pf_RpfB"/>
</dbReference>
<keyword evidence="6" id="KW-1185">Reference proteome</keyword>
<dbReference type="Gene3D" id="2.20.230.10">
    <property type="entry name" value="Resuscitation-promoting factor rpfb"/>
    <property type="match status" value="1"/>
</dbReference>
<reference evidence="5" key="1">
    <citation type="submission" date="2021-03" db="EMBL/GenBank/DDBJ databases">
        <title>Bacillus suaedae sp. nov., isolated from Suaeda aralocaspica.</title>
        <authorList>
            <person name="Lei R.F.R."/>
        </authorList>
    </citation>
    <scope>NUCLEOTIDE SEQUENCE</scope>
    <source>
        <strain evidence="5">YZJH907-2</strain>
    </source>
</reference>
<dbReference type="Gene3D" id="2.40.40.10">
    <property type="entry name" value="RlpA-like domain"/>
    <property type="match status" value="1"/>
</dbReference>
<dbReference type="InterPro" id="IPR011098">
    <property type="entry name" value="G5_dom"/>
</dbReference>
<evidence type="ECO:0000256" key="3">
    <source>
        <dbReference type="SAM" id="Phobius"/>
    </source>
</evidence>
<dbReference type="AlphaFoldDB" id="A0A940X111"/>
<dbReference type="SMART" id="SM01208">
    <property type="entry name" value="G5"/>
    <property type="match status" value="1"/>
</dbReference>
<dbReference type="GO" id="GO:0019867">
    <property type="term" value="C:outer membrane"/>
    <property type="evidence" value="ECO:0007669"/>
    <property type="project" value="InterPro"/>
</dbReference>
<gene>
    <name evidence="5" type="ORF">J7W16_20535</name>
</gene>
<evidence type="ECO:0000256" key="2">
    <source>
        <dbReference type="SAM" id="MobiDB-lite"/>
    </source>
</evidence>
<keyword evidence="3" id="KW-0472">Membrane</keyword>
<dbReference type="GO" id="GO:0004553">
    <property type="term" value="F:hydrolase activity, hydrolyzing O-glycosyl compounds"/>
    <property type="evidence" value="ECO:0007669"/>
    <property type="project" value="InterPro"/>
</dbReference>
<dbReference type="InterPro" id="IPR036908">
    <property type="entry name" value="RlpA-like_sf"/>
</dbReference>
<comment type="caution">
    <text evidence="5">The sequence shown here is derived from an EMBL/GenBank/DDBJ whole genome shotgun (WGS) entry which is preliminary data.</text>
</comment>
<sequence length="405" mass="44523">MEVNRIKFLPKAILGKKWIISLVSLILFVSVITYAVYETTKATVTVMIDGEETVIETHAATVEALMLEQEWQVKEHDLVEPSLDTEITGEMDVTWTQAKQVAATIDGEEESIWTTVKTVEELINQLDIQYKEHDLIEPGLDTEITENMEIIYESAFLVELTSDGEQLELWTTSTTVADFLEKENVSLGELDRVEPALDERLDEETDIQVIRVEKVTDVVEENVDFATVTRKDGDLLTGKEKVVQSGEAGQINKHYEVILEDGVEISRELVKTETVKESQDRIVAVGTQPVPATSRSKAPTSSASASDKKGRTITVTSTAYTANCPGCSGITATGINLNTNRNMKVIAVDPRVIPLGSRVFVEGYGTAIAGDTGGAISGNKIDVHMPTKADAYKWGTRTVKITILE</sequence>
<feature type="domain" description="G5" evidence="4">
    <location>
        <begin position="209"/>
        <end position="289"/>
    </location>
</feature>
<dbReference type="InterPro" id="IPR010611">
    <property type="entry name" value="3D_dom"/>
</dbReference>